<dbReference type="Proteomes" id="UP001143347">
    <property type="component" value="Unassembled WGS sequence"/>
</dbReference>
<feature type="domain" description="Metallo-beta-lactamase" evidence="1">
    <location>
        <begin position="28"/>
        <end position="208"/>
    </location>
</feature>
<dbReference type="AlphaFoldDB" id="A0A9X3D395"/>
<sequence length="297" mass="32375">MANDPAFGATRYDEVTVLTSGHGGAYPYGNSVVVEGAESTLMIDPSLEIDHDPVGADAVMISHAHEDHLAGLRHFTAPIHCHRADVDAVRSLDVLLDGYGLTARERAAVGAQIGDEFQLPTGFPEAAGLDDGHRFDLGGVSATVIHLPGHTSGHCGVLVEPTGFLYVADIDLTSFGPMYGDVGSSVEDYLRSIAVVRSIDARWYGTFHQKGVIDGAAEFRRRLDAYAQVINRRDERLLAFLDQPRSLEDIVRHRLVYRPHVDLPFVDAVERRTAELHLERLIGEGVVEESDGVFVGR</sequence>
<dbReference type="InterPro" id="IPR036866">
    <property type="entry name" value="RibonucZ/Hydroxyglut_hydro"/>
</dbReference>
<dbReference type="InterPro" id="IPR050855">
    <property type="entry name" value="NDM-1-like"/>
</dbReference>
<dbReference type="Gene3D" id="3.60.15.10">
    <property type="entry name" value="Ribonuclease Z/Hydroxyacylglutathione hydrolase-like"/>
    <property type="match status" value="1"/>
</dbReference>
<dbReference type="EMBL" id="JAPKFM010000007">
    <property type="protein sequence ID" value="MCX2964248.1"/>
    <property type="molecule type" value="Genomic_DNA"/>
</dbReference>
<gene>
    <name evidence="2" type="ORF">OSB52_09120</name>
</gene>
<comment type="caution">
    <text evidence="2">The sequence shown here is derived from an EMBL/GenBank/DDBJ whole genome shotgun (WGS) entry which is preliminary data.</text>
</comment>
<evidence type="ECO:0000313" key="3">
    <source>
        <dbReference type="Proteomes" id="UP001143347"/>
    </source>
</evidence>
<dbReference type="SUPFAM" id="SSF56281">
    <property type="entry name" value="Metallo-hydrolase/oxidoreductase"/>
    <property type="match status" value="1"/>
</dbReference>
<proteinExistence type="predicted"/>
<organism evidence="2 3">
    <name type="scientific">Gordonia aquimaris</name>
    <dbReference type="NCBI Taxonomy" id="2984863"/>
    <lineage>
        <taxon>Bacteria</taxon>
        <taxon>Bacillati</taxon>
        <taxon>Actinomycetota</taxon>
        <taxon>Actinomycetes</taxon>
        <taxon>Mycobacteriales</taxon>
        <taxon>Gordoniaceae</taxon>
        <taxon>Gordonia</taxon>
    </lineage>
</organism>
<dbReference type="PANTHER" id="PTHR42951:SF22">
    <property type="entry name" value="METALLO BETA-LACTAMASE SUPERFAMILY LIPOPROTEIN"/>
    <property type="match status" value="1"/>
</dbReference>
<evidence type="ECO:0000313" key="2">
    <source>
        <dbReference type="EMBL" id="MCX2964248.1"/>
    </source>
</evidence>
<dbReference type="Pfam" id="PF00753">
    <property type="entry name" value="Lactamase_B"/>
    <property type="match status" value="1"/>
</dbReference>
<dbReference type="CDD" id="cd06262">
    <property type="entry name" value="metallo-hydrolase-like_MBL-fold"/>
    <property type="match status" value="1"/>
</dbReference>
<dbReference type="PANTHER" id="PTHR42951">
    <property type="entry name" value="METALLO-BETA-LACTAMASE DOMAIN-CONTAINING"/>
    <property type="match status" value="1"/>
</dbReference>
<dbReference type="SMART" id="SM00849">
    <property type="entry name" value="Lactamase_B"/>
    <property type="match status" value="1"/>
</dbReference>
<dbReference type="InterPro" id="IPR001279">
    <property type="entry name" value="Metallo-B-lactamas"/>
</dbReference>
<reference evidence="2" key="1">
    <citation type="submission" date="2022-10" db="EMBL/GenBank/DDBJ databases">
        <title>WGS of marine actinomycetes from Thailand.</title>
        <authorList>
            <person name="Thawai C."/>
        </authorList>
    </citation>
    <scope>NUCLEOTIDE SEQUENCE</scope>
    <source>
        <strain evidence="2">SW21</strain>
    </source>
</reference>
<name>A0A9X3D395_9ACTN</name>
<dbReference type="RefSeq" id="WP_266061393.1">
    <property type="nucleotide sequence ID" value="NZ_JAPKFM010000007.1"/>
</dbReference>
<protein>
    <submittedName>
        <fullName evidence="2">MBL fold metallo-hydrolase</fullName>
    </submittedName>
</protein>
<evidence type="ECO:0000259" key="1">
    <source>
        <dbReference type="SMART" id="SM00849"/>
    </source>
</evidence>
<accession>A0A9X3D395</accession>
<keyword evidence="3" id="KW-1185">Reference proteome</keyword>